<dbReference type="Gene3D" id="3.40.50.410">
    <property type="entry name" value="von Willebrand factor, type A domain"/>
    <property type="match status" value="1"/>
</dbReference>
<dbReference type="PANTHER" id="PTHR10579:SF43">
    <property type="entry name" value="ZINC FINGER (C3HC4-TYPE RING FINGER) FAMILY PROTEIN"/>
    <property type="match status" value="1"/>
</dbReference>
<feature type="signal peptide" evidence="2">
    <location>
        <begin position="1"/>
        <end position="30"/>
    </location>
</feature>
<dbReference type="RefSeq" id="WP_099516654.1">
    <property type="nucleotide sequence ID" value="NZ_CP016808.1"/>
</dbReference>
<evidence type="ECO:0000313" key="4">
    <source>
        <dbReference type="EMBL" id="ANY65242.1"/>
    </source>
</evidence>
<sequence length="680" mass="74499">MIKKPFIRSLLFLCIGSLLLSLSVSLPPSAAAEAAPPANQFDAMFVLDTSYSMTETDPGNTSAEVIHMLMDMSEAERTRIGYVAYNHSIVDSQPLTDMSVKEKRTRLKSSIESLKRKGYTDIGLGLLKGTNMLAEQRKEDSQAYVVLLSDGATDLGIYSSNRTVQDSGEDVTAAINLAKKNGFPIYTIGLNHDGTVNKAELARIAKETGGKSFMTSSAEDLPEIFNQIYADQVQSILLPVAALTAKGSLQEVPVTIANGSMSEANIILISEKPINETQLFYQSSNIRMYNSSKYTILKITSPLKGTFNLKFRGVSGDLVKIYVLANYELNGEAKLSSDKDIVKGQPTPFETQLFHPDGSPLADADFYATVKAVLTITNKDTKKSEEIPMTLTEDKLEAGYSFPISGNYSWRVRMEGPDFYRVMPGGPLTVTNLPPVEAGDGRIKLSKEDGGSDIALSTLFTDPNNDPLTFKLASTAASNRYDAAITADGILQLEPLKTGTSDLVIEAADTEGGTLTRTIKVEVTSVWTLYLQIAVSVLILAIIGTVLYFVLRPKPPFAGRLEGFFLNTASGNEIPVTYWPLTSFPQHSITLQQLFHSLDINEPLPEAAAITFYAGKKGTLFVKHTSRCTLVRGKTALRKDRKEPLQYGDKLYITFEDGITEIELRYKPIKANTNIFTRPD</sequence>
<gene>
    <name evidence="4" type="ORF">BBD42_01180</name>
</gene>
<keyword evidence="2" id="KW-0732">Signal</keyword>
<dbReference type="Pfam" id="PF00092">
    <property type="entry name" value="VWA"/>
    <property type="match status" value="1"/>
</dbReference>
<evidence type="ECO:0000256" key="2">
    <source>
        <dbReference type="SAM" id="SignalP"/>
    </source>
</evidence>
<dbReference type="CDD" id="cd00198">
    <property type="entry name" value="vWFA"/>
    <property type="match status" value="1"/>
</dbReference>
<keyword evidence="1" id="KW-0812">Transmembrane</keyword>
<evidence type="ECO:0000256" key="1">
    <source>
        <dbReference type="SAM" id="Phobius"/>
    </source>
</evidence>
<organism evidence="4">
    <name type="scientific">Paenibacillus sp. BIHB 4019</name>
    <dbReference type="NCBI Taxonomy" id="1870819"/>
    <lineage>
        <taxon>Bacteria</taxon>
        <taxon>Bacillati</taxon>
        <taxon>Bacillota</taxon>
        <taxon>Bacilli</taxon>
        <taxon>Bacillales</taxon>
        <taxon>Paenibacillaceae</taxon>
        <taxon>Paenibacillus</taxon>
    </lineage>
</organism>
<dbReference type="InterPro" id="IPR036465">
    <property type="entry name" value="vWFA_dom_sf"/>
</dbReference>
<feature type="transmembrane region" description="Helical" evidence="1">
    <location>
        <begin position="527"/>
        <end position="551"/>
    </location>
</feature>
<dbReference type="EMBL" id="CP016808">
    <property type="protein sequence ID" value="ANY65242.1"/>
    <property type="molecule type" value="Genomic_DNA"/>
</dbReference>
<feature type="domain" description="VWFA" evidence="3">
    <location>
        <begin position="42"/>
        <end position="228"/>
    </location>
</feature>
<dbReference type="SUPFAM" id="SSF53300">
    <property type="entry name" value="vWA-like"/>
    <property type="match status" value="1"/>
</dbReference>
<name>A0A1B2DC12_9BACL</name>
<protein>
    <recommendedName>
        <fullName evidence="3">VWFA domain-containing protein</fullName>
    </recommendedName>
</protein>
<keyword evidence="1" id="KW-1133">Transmembrane helix</keyword>
<proteinExistence type="predicted"/>
<reference evidence="4" key="1">
    <citation type="submission" date="2016-08" db="EMBL/GenBank/DDBJ databases">
        <title>Complete Genome Seqeunce of Paenibacillus sp. BIHB 4019 from tea rhizoplane.</title>
        <authorList>
            <person name="Thakur R."/>
            <person name="Swarnkar M.K."/>
            <person name="Gulati A."/>
        </authorList>
    </citation>
    <scope>NUCLEOTIDE SEQUENCE [LARGE SCALE GENOMIC DNA]</scope>
    <source>
        <strain evidence="4">BIHB4019</strain>
    </source>
</reference>
<dbReference type="PANTHER" id="PTHR10579">
    <property type="entry name" value="CALCIUM-ACTIVATED CHLORIDE CHANNEL REGULATOR"/>
    <property type="match status" value="1"/>
</dbReference>
<accession>A0A1B2DC12</accession>
<dbReference type="InterPro" id="IPR051266">
    <property type="entry name" value="CLCR"/>
</dbReference>
<keyword evidence="1" id="KW-0472">Membrane</keyword>
<dbReference type="PROSITE" id="PS50234">
    <property type="entry name" value="VWFA"/>
    <property type="match status" value="1"/>
</dbReference>
<feature type="chain" id="PRO_5039496170" description="VWFA domain-containing protein" evidence="2">
    <location>
        <begin position="31"/>
        <end position="680"/>
    </location>
</feature>
<evidence type="ECO:0000259" key="3">
    <source>
        <dbReference type="PROSITE" id="PS50234"/>
    </source>
</evidence>
<dbReference type="InterPro" id="IPR002035">
    <property type="entry name" value="VWF_A"/>
</dbReference>
<dbReference type="AlphaFoldDB" id="A0A1B2DC12"/>
<dbReference type="SMART" id="SM00327">
    <property type="entry name" value="VWA"/>
    <property type="match status" value="1"/>
</dbReference>